<comment type="caution">
    <text evidence="1">The sequence shown here is derived from an EMBL/GenBank/DDBJ whole genome shotgun (WGS) entry which is preliminary data.</text>
</comment>
<evidence type="ECO:0008006" key="3">
    <source>
        <dbReference type="Google" id="ProtNLM"/>
    </source>
</evidence>
<proteinExistence type="predicted"/>
<dbReference type="GO" id="GO:0008781">
    <property type="term" value="F:N-acylneuraminate cytidylyltransferase activity"/>
    <property type="evidence" value="ECO:0007669"/>
    <property type="project" value="TreeGrafter"/>
</dbReference>
<accession>A0A1G2U3P7</accession>
<dbReference type="SUPFAM" id="SSF56784">
    <property type="entry name" value="HAD-like"/>
    <property type="match status" value="1"/>
</dbReference>
<dbReference type="PANTHER" id="PTHR21485">
    <property type="entry name" value="HAD SUPERFAMILY MEMBERS CMAS AND KDSC"/>
    <property type="match status" value="1"/>
</dbReference>
<evidence type="ECO:0000313" key="1">
    <source>
        <dbReference type="EMBL" id="OHB04113.1"/>
    </source>
</evidence>
<dbReference type="InterPro" id="IPR036412">
    <property type="entry name" value="HAD-like_sf"/>
</dbReference>
<dbReference type="Proteomes" id="UP000179283">
    <property type="component" value="Unassembled WGS sequence"/>
</dbReference>
<dbReference type="Pfam" id="PF08282">
    <property type="entry name" value="Hydrolase_3"/>
    <property type="match status" value="1"/>
</dbReference>
<protein>
    <recommendedName>
        <fullName evidence="3">D,D-heptose 1,7-bisphosphate phosphatase</fullName>
    </recommendedName>
</protein>
<reference evidence="1 2" key="1">
    <citation type="journal article" date="2016" name="Nat. Commun.">
        <title>Thousands of microbial genomes shed light on interconnected biogeochemical processes in an aquifer system.</title>
        <authorList>
            <person name="Anantharaman K."/>
            <person name="Brown C.T."/>
            <person name="Hug L.A."/>
            <person name="Sharon I."/>
            <person name="Castelle C.J."/>
            <person name="Probst A.J."/>
            <person name="Thomas B.C."/>
            <person name="Singh A."/>
            <person name="Wilkins M.J."/>
            <person name="Karaoz U."/>
            <person name="Brodie E.L."/>
            <person name="Williams K.H."/>
            <person name="Hubbard S.S."/>
            <person name="Banfield J.F."/>
        </authorList>
    </citation>
    <scope>NUCLEOTIDE SEQUENCE [LARGE SCALE GENOMIC DNA]</scope>
</reference>
<dbReference type="EMBL" id="MHWD01000014">
    <property type="protein sequence ID" value="OHB04113.1"/>
    <property type="molecule type" value="Genomic_DNA"/>
</dbReference>
<dbReference type="AlphaFoldDB" id="A0A1G2U3P7"/>
<dbReference type="Gene3D" id="3.40.50.1000">
    <property type="entry name" value="HAD superfamily/HAD-like"/>
    <property type="match status" value="1"/>
</dbReference>
<dbReference type="InterPro" id="IPR050793">
    <property type="entry name" value="CMP-NeuNAc_synthase"/>
</dbReference>
<evidence type="ECO:0000313" key="2">
    <source>
        <dbReference type="Proteomes" id="UP000179283"/>
    </source>
</evidence>
<organism evidence="1 2">
    <name type="scientific">Candidatus Zambryskibacteria bacterium RIFCSPLOWO2_01_FULL_43_17</name>
    <dbReference type="NCBI Taxonomy" id="1802760"/>
    <lineage>
        <taxon>Bacteria</taxon>
        <taxon>Candidatus Zambryskiibacteriota</taxon>
    </lineage>
</organism>
<gene>
    <name evidence="1" type="ORF">A2920_02125</name>
</gene>
<dbReference type="PANTHER" id="PTHR21485:SF6">
    <property type="entry name" value="N-ACYLNEURAMINATE CYTIDYLYLTRANSFERASE-RELATED"/>
    <property type="match status" value="1"/>
</dbReference>
<dbReference type="InterPro" id="IPR023214">
    <property type="entry name" value="HAD_sf"/>
</dbReference>
<sequence length="214" mass="23469">MPSSSIWQIQKTEAHVLTRFGTVCNEALDGAMRIDAVIFDGDGVITNNQVLEGLDVKPKWRSHYDGQGISLLRAIGIRVCFITNEEGISAAALASMVERWNSLPSTINENNPNGWSRVDLYTGRGGVNKVTSAEEWLSANSLWWANCAVMGDDLVDVPMLRQAGLRVAPASAEYVIQDMAHFISRRIAGAGAIRDFANFVLHVRKIDPTTLPTQ</sequence>
<name>A0A1G2U3P7_9BACT</name>